<sequence>MVMTDAAGLRHLNTPIRFAREPGEPDLHVPRLGEHTQAVLAGLDNA</sequence>
<dbReference type="STRING" id="83784.SAMN05192564_101954"/>
<reference evidence="2" key="1">
    <citation type="submission" date="2016-10" db="EMBL/GenBank/DDBJ databases">
        <authorList>
            <person name="Varghese N."/>
            <person name="Submissions S."/>
        </authorList>
    </citation>
    <scope>NUCLEOTIDE SEQUENCE [LARGE SCALE GENOMIC DNA]</scope>
    <source>
        <strain evidence="2">LMG 24000</strain>
    </source>
</reference>
<dbReference type="Proteomes" id="UP000198638">
    <property type="component" value="Unassembled WGS sequence"/>
</dbReference>
<evidence type="ECO:0000313" key="1">
    <source>
        <dbReference type="EMBL" id="SEA28774.1"/>
    </source>
</evidence>
<gene>
    <name evidence="1" type="ORF">SAMN05192564_101954</name>
</gene>
<keyword evidence="2" id="KW-1185">Reference proteome</keyword>
<organism evidence="1 2">
    <name type="scientific">Paraburkholderia sartisoli</name>
    <dbReference type="NCBI Taxonomy" id="83784"/>
    <lineage>
        <taxon>Bacteria</taxon>
        <taxon>Pseudomonadati</taxon>
        <taxon>Pseudomonadota</taxon>
        <taxon>Betaproteobacteria</taxon>
        <taxon>Burkholderiales</taxon>
        <taxon>Burkholderiaceae</taxon>
        <taxon>Paraburkholderia</taxon>
    </lineage>
</organism>
<dbReference type="InterPro" id="IPR023606">
    <property type="entry name" value="CoA-Trfase_III_dom_1_sf"/>
</dbReference>
<dbReference type="Gene3D" id="3.40.50.10540">
    <property type="entry name" value="Crotonobetainyl-coa:carnitine coa-transferase, domain 1"/>
    <property type="match status" value="1"/>
</dbReference>
<dbReference type="AlphaFoldDB" id="A0A1H3ZZX7"/>
<evidence type="ECO:0000313" key="2">
    <source>
        <dbReference type="Proteomes" id="UP000198638"/>
    </source>
</evidence>
<accession>A0A1H3ZZX7</accession>
<proteinExistence type="predicted"/>
<dbReference type="SUPFAM" id="SSF89796">
    <property type="entry name" value="CoA-transferase family III (CaiB/BaiF)"/>
    <property type="match status" value="1"/>
</dbReference>
<name>A0A1H3ZZX7_9BURK</name>
<dbReference type="RefSeq" id="WP_176954065.1">
    <property type="nucleotide sequence ID" value="NZ_FNRQ01000001.1"/>
</dbReference>
<protein>
    <submittedName>
        <fullName evidence="1">Uncharacterized protein</fullName>
    </submittedName>
</protein>
<dbReference type="EMBL" id="FNRQ01000001">
    <property type="protein sequence ID" value="SEA28774.1"/>
    <property type="molecule type" value="Genomic_DNA"/>
</dbReference>